<dbReference type="InterPro" id="IPR017853">
    <property type="entry name" value="GH"/>
</dbReference>
<dbReference type="OrthoDB" id="9771116at2"/>
<evidence type="ECO:0008006" key="3">
    <source>
        <dbReference type="Google" id="ProtNLM"/>
    </source>
</evidence>
<dbReference type="Proteomes" id="UP000245959">
    <property type="component" value="Unassembled WGS sequence"/>
</dbReference>
<organism evidence="1 2">
    <name type="scientific">Victivallis vadensis</name>
    <dbReference type="NCBI Taxonomy" id="172901"/>
    <lineage>
        <taxon>Bacteria</taxon>
        <taxon>Pseudomonadati</taxon>
        <taxon>Lentisphaerota</taxon>
        <taxon>Lentisphaeria</taxon>
        <taxon>Victivallales</taxon>
        <taxon>Victivallaceae</taxon>
        <taxon>Victivallis</taxon>
    </lineage>
</organism>
<keyword evidence="2" id="KW-1185">Reference proteome</keyword>
<dbReference type="AlphaFoldDB" id="A0A2U1B7Q3"/>
<comment type="caution">
    <text evidence="1">The sequence shown here is derived from an EMBL/GenBank/DDBJ whole genome shotgun (WGS) entry which is preliminary data.</text>
</comment>
<reference evidence="1 2" key="1">
    <citation type="submission" date="2018-04" db="EMBL/GenBank/DDBJ databases">
        <title>Genomic Encyclopedia of Type Strains, Phase IV (KMG-IV): sequencing the most valuable type-strain genomes for metagenomic binning, comparative biology and taxonomic classification.</title>
        <authorList>
            <person name="Goeker M."/>
        </authorList>
    </citation>
    <scope>NUCLEOTIDE SEQUENCE [LARGE SCALE GENOMIC DNA]</scope>
    <source>
        <strain evidence="1 2">DSM 14823</strain>
    </source>
</reference>
<evidence type="ECO:0000313" key="1">
    <source>
        <dbReference type="EMBL" id="PVY44716.1"/>
    </source>
</evidence>
<dbReference type="GeneID" id="78294364"/>
<dbReference type="Gene3D" id="3.20.20.80">
    <property type="entry name" value="Glycosidases"/>
    <property type="match status" value="1"/>
</dbReference>
<evidence type="ECO:0000313" key="2">
    <source>
        <dbReference type="Proteomes" id="UP000245959"/>
    </source>
</evidence>
<dbReference type="SUPFAM" id="SSF51445">
    <property type="entry name" value="(Trans)glycosidases"/>
    <property type="match status" value="1"/>
</dbReference>
<protein>
    <recommendedName>
        <fullName evidence="3">Cellulase (Glycosyl hydrolase family 5)</fullName>
    </recommendedName>
</protein>
<dbReference type="RefSeq" id="WP_116883042.1">
    <property type="nucleotide sequence ID" value="NZ_CABMMC010000003.1"/>
</dbReference>
<proteinExistence type="predicted"/>
<gene>
    <name evidence="1" type="ORF">C8D82_10545</name>
</gene>
<name>A0A2U1B7Q3_9BACT</name>
<dbReference type="EMBL" id="QEKH01000005">
    <property type="protein sequence ID" value="PVY44716.1"/>
    <property type="molecule type" value="Genomic_DNA"/>
</dbReference>
<accession>A0A2U1B7Q3</accession>
<sequence length="1029" mass="113020">MNRFLLIAGMLLGICAVLRAVELPPGSVLESNGILKIGNVTLSLRAATSSWSVPGNAQWRNLKSEAGSDLRNFSGEFEFSGVQAHASETVRRTGPNKYRIEGEFKFASPVFANAVFADFDLPLPGVKLLVDGKAVIVPEVAGNPELFDHRQVRSIRVEMPGGTAFVISGKLRPRIQDNRKYNGNSVSIRLACIRQSAPDGLLNAAKIEFDLEILPSGALPVELGKVANGGVPDFPPPGELKFNGFPFRIRADGKTVAVGRGVSAEQVKLPLPANRARAVNLLHAVDWNLLAGWLPEKGRPVGFLDITYADGKCESIPVRNDVDCGNRTAPNNSCPNAALAITSAEGASPAGFYASSFALSGERPVAVAFRSAMPENVTWTVAAVTLSDRPIRFPARPSRPFTIKEGEQWKRLRFERNIIPGSPLDFSRISPLDAPAGKYGFVRSTSDGEFTFENAPDKRIRFYGVNLCFSANTPDRKDADELVEYLVRMGYNTVRFHHQESELIDKNAADSLTFDPVALDKLDYLFAKCKEHGIYLTTDLYVNRQFKPGDNIGVKNPQTLKNVKGLLAVNRAAMENWKEFVRRWMNHRNPYTGMTWGEDPALATLAMVNEASLAGSWGGSPELIPIYRKKFEDWKKVKGLHAGDNASFSRFLAELELEMSSEMLDFVRNELKLKTMLTGFNCNYKLADRADYTDEHSYFAHPSFPVNPWNPPIQFDTSSPIRNNALLQRELMPRRCFGKPFTVSEFNYCYPNPFRAEQGPLIGAYAALQNWGGLWRFTWCHGAGGLKGINTLFPFDAVNDPMQQLSDRIVIALFLRGDMAPAREKITFPLPRDFAVRGSLPPESGEIGLNAQVGWHIDGEPLPDGARLFRPGMAVAPDPRLRLVPADGTFAVVTERTETATLPKGSLAAGVLRVKNADRFMTVAAISRDGKPLAESGDLLIIHLTNLSGSNVPYAANDICNSWGTWPLLVERGTAELELAGPAPWRVAALATDGSELGEVSGEFKNGIFRFKADTGCFPGGVMAYHLTR</sequence>